<dbReference type="Pfam" id="PF00199">
    <property type="entry name" value="Catalase"/>
    <property type="match status" value="1"/>
</dbReference>
<dbReference type="GO" id="GO:0042744">
    <property type="term" value="P:hydrogen peroxide catabolic process"/>
    <property type="evidence" value="ECO:0007669"/>
    <property type="project" value="UniProtKB-KW"/>
</dbReference>
<dbReference type="InterPro" id="IPR011614">
    <property type="entry name" value="Catalase_core"/>
</dbReference>
<dbReference type="GO" id="GO:0004096">
    <property type="term" value="F:catalase activity"/>
    <property type="evidence" value="ECO:0007669"/>
    <property type="project" value="UniProtKB-EC"/>
</dbReference>
<feature type="binding site" description="axial binding residue" evidence="8">
    <location>
        <position position="405"/>
    </location>
    <ligand>
        <name>heme</name>
        <dbReference type="ChEBI" id="CHEBI:30413"/>
    </ligand>
    <ligandPart>
        <name>Fe</name>
        <dbReference type="ChEBI" id="CHEBI:18248"/>
    </ligandPart>
</feature>
<evidence type="ECO:0000256" key="6">
    <source>
        <dbReference type="ARBA" id="ARBA00023004"/>
    </source>
</evidence>
<evidence type="ECO:0000256" key="7">
    <source>
        <dbReference type="ARBA" id="ARBA00023324"/>
    </source>
</evidence>
<dbReference type="Proteomes" id="UP000494256">
    <property type="component" value="Unassembled WGS sequence"/>
</dbReference>
<dbReference type="GO" id="GO:0020037">
    <property type="term" value="F:heme binding"/>
    <property type="evidence" value="ECO:0007669"/>
    <property type="project" value="InterPro"/>
</dbReference>
<comment type="similarity">
    <text evidence="1">Belongs to the catalase family.</text>
</comment>
<comment type="cofactor">
    <cofactor evidence="8">
        <name>heme</name>
        <dbReference type="ChEBI" id="CHEBI:30413"/>
    </cofactor>
</comment>
<dbReference type="SMART" id="SM01060">
    <property type="entry name" value="Catalase"/>
    <property type="match status" value="1"/>
</dbReference>
<accession>A0A8S1A789</accession>
<evidence type="ECO:0000313" key="11">
    <source>
        <dbReference type="Proteomes" id="UP000494256"/>
    </source>
</evidence>
<dbReference type="InterPro" id="IPR024711">
    <property type="entry name" value="Catalase_clade1/3"/>
</dbReference>
<dbReference type="AlphaFoldDB" id="A0A8S1A789"/>
<dbReference type="InterPro" id="IPR010582">
    <property type="entry name" value="Catalase_immune_responsive"/>
</dbReference>
<protein>
    <recommendedName>
        <fullName evidence="9">Catalase core domain-containing protein</fullName>
    </recommendedName>
</protein>
<gene>
    <name evidence="10" type="ORF">APLA_LOCUS10157</name>
</gene>
<dbReference type="Gene3D" id="2.40.180.10">
    <property type="entry name" value="Catalase core domain"/>
    <property type="match status" value="1"/>
</dbReference>
<keyword evidence="7" id="KW-0376">Hydrogen peroxide</keyword>
<feature type="domain" description="Catalase core" evidence="9">
    <location>
        <begin position="79"/>
        <end position="460"/>
    </location>
</feature>
<dbReference type="PROSITE" id="PS51402">
    <property type="entry name" value="CATALASE_3"/>
    <property type="match status" value="1"/>
</dbReference>
<evidence type="ECO:0000256" key="3">
    <source>
        <dbReference type="ARBA" id="ARBA00022617"/>
    </source>
</evidence>
<dbReference type="GO" id="GO:0005739">
    <property type="term" value="C:mitochondrion"/>
    <property type="evidence" value="ECO:0007669"/>
    <property type="project" value="TreeGrafter"/>
</dbReference>
<evidence type="ECO:0000256" key="1">
    <source>
        <dbReference type="ARBA" id="ARBA00005329"/>
    </source>
</evidence>
<keyword evidence="5" id="KW-0560">Oxidoreductase</keyword>
<evidence type="ECO:0000259" key="9">
    <source>
        <dbReference type="SMART" id="SM01060"/>
    </source>
</evidence>
<keyword evidence="4 8" id="KW-0479">Metal-binding</keyword>
<evidence type="ECO:0000256" key="2">
    <source>
        <dbReference type="ARBA" id="ARBA00022559"/>
    </source>
</evidence>
<name>A0A8S1A789_ARCPL</name>
<dbReference type="PANTHER" id="PTHR11465">
    <property type="entry name" value="CATALASE"/>
    <property type="match status" value="1"/>
</dbReference>
<dbReference type="PANTHER" id="PTHR11465:SF9">
    <property type="entry name" value="CATALASE"/>
    <property type="match status" value="1"/>
</dbReference>
<dbReference type="InterPro" id="IPR018028">
    <property type="entry name" value="Catalase"/>
</dbReference>
<keyword evidence="6 8" id="KW-0408">Iron</keyword>
<dbReference type="PRINTS" id="PR00067">
    <property type="entry name" value="CATALASE"/>
</dbReference>
<keyword evidence="3 8" id="KW-0349">Heme</keyword>
<sequence length="549" mass="62846">MIKLANKILMEHTEKVKKGRIQRVCIEELVFVLTMELSLFRTLLWLTMAVVTANVQNDPAGNQIVTFKEKTSGPIAIMTTSSGAAIEEDETVTLNKRLLFNEYFMDSLTHLVRERIPERLVHANAGGAFGYFEVTHDVTDICKAKLFSKVGKRTPVAARFSPVVIERGGTDTSRDARGFAIKFYTEDGNFDIVGFNTPMYAYKDPILFPAFVRAQKRNPATNLRDPNMLWDFLTLRPENLHMFLLVLSDRGIPDGYRHMPGFGIHTYQVVNEHGENHFIRFHFRPDQGLKTLTSEKARKIGGIDPDYNTRDLYTAIGNGDFPSWTASIQVLTLNDVKNAGFDVFDVTKVLPLDKYPLRLLGRFVLNKNPTNYFAEIEQLAFSPANLVPGILGAPDKVFEARRLAYRDSQYYRLGSNFNNIPVNCPFQKKTFTYNRDGEPPVKDNMRDIPNYYPNSFNGPVPYKDEDAVQLIEIYQDEPNNFEQSRELYINEMSPDERKRLVENILYGLGPATKVIQERAVKLFDLIHPDLGERIWKGLQSNRTSYDFDY</sequence>
<dbReference type="EMBL" id="CADEBD010000314">
    <property type="protein sequence ID" value="CAB3242942.1"/>
    <property type="molecule type" value="Genomic_DNA"/>
</dbReference>
<dbReference type="GO" id="GO:0042542">
    <property type="term" value="P:response to hydrogen peroxide"/>
    <property type="evidence" value="ECO:0007669"/>
    <property type="project" value="TreeGrafter"/>
</dbReference>
<evidence type="ECO:0000256" key="5">
    <source>
        <dbReference type="ARBA" id="ARBA00023002"/>
    </source>
</evidence>
<organism evidence="10 11">
    <name type="scientific">Arctia plantaginis</name>
    <name type="common">Wood tiger moth</name>
    <name type="synonym">Phalaena plantaginis</name>
    <dbReference type="NCBI Taxonomy" id="874455"/>
    <lineage>
        <taxon>Eukaryota</taxon>
        <taxon>Metazoa</taxon>
        <taxon>Ecdysozoa</taxon>
        <taxon>Arthropoda</taxon>
        <taxon>Hexapoda</taxon>
        <taxon>Insecta</taxon>
        <taxon>Pterygota</taxon>
        <taxon>Neoptera</taxon>
        <taxon>Endopterygota</taxon>
        <taxon>Lepidoptera</taxon>
        <taxon>Glossata</taxon>
        <taxon>Ditrysia</taxon>
        <taxon>Noctuoidea</taxon>
        <taxon>Erebidae</taxon>
        <taxon>Arctiinae</taxon>
        <taxon>Arctia</taxon>
    </lineage>
</organism>
<dbReference type="Pfam" id="PF06628">
    <property type="entry name" value="Catalase-rel"/>
    <property type="match status" value="1"/>
</dbReference>
<dbReference type="PIRSF" id="PIRSF038928">
    <property type="entry name" value="Catalase_clade1-3"/>
    <property type="match status" value="1"/>
</dbReference>
<evidence type="ECO:0000256" key="4">
    <source>
        <dbReference type="ARBA" id="ARBA00022723"/>
    </source>
</evidence>
<dbReference type="SUPFAM" id="SSF56634">
    <property type="entry name" value="Heme-dependent catalase-like"/>
    <property type="match status" value="1"/>
</dbReference>
<dbReference type="GO" id="GO:0046872">
    <property type="term" value="F:metal ion binding"/>
    <property type="evidence" value="ECO:0007669"/>
    <property type="project" value="UniProtKB-KW"/>
</dbReference>
<dbReference type="InterPro" id="IPR020835">
    <property type="entry name" value="Catalase_sf"/>
</dbReference>
<evidence type="ECO:0000313" key="10">
    <source>
        <dbReference type="EMBL" id="CAB3242942.1"/>
    </source>
</evidence>
<evidence type="ECO:0000256" key="8">
    <source>
        <dbReference type="PIRSR" id="PIRSR038928-2"/>
    </source>
</evidence>
<reference evidence="10 11" key="1">
    <citation type="submission" date="2020-04" db="EMBL/GenBank/DDBJ databases">
        <authorList>
            <person name="Wallbank WR R."/>
            <person name="Pardo Diaz C."/>
            <person name="Kozak K."/>
            <person name="Martin S."/>
            <person name="Jiggins C."/>
            <person name="Moest M."/>
            <person name="Warren A I."/>
            <person name="Byers J.R.P. K."/>
            <person name="Montejo-Kovacevich G."/>
            <person name="Yen C E."/>
        </authorList>
    </citation>
    <scope>NUCLEOTIDE SEQUENCE [LARGE SCALE GENOMIC DNA]</scope>
</reference>
<comment type="caution">
    <text evidence="10">The sequence shown here is derived from an EMBL/GenBank/DDBJ whole genome shotgun (WGS) entry which is preliminary data.</text>
</comment>
<keyword evidence="2" id="KW-0575">Peroxidase</keyword>
<dbReference type="GO" id="GO:0005777">
    <property type="term" value="C:peroxisome"/>
    <property type="evidence" value="ECO:0007669"/>
    <property type="project" value="TreeGrafter"/>
</dbReference>
<proteinExistence type="inferred from homology"/>